<dbReference type="Proteomes" id="UP001521150">
    <property type="component" value="Unassembled WGS sequence"/>
</dbReference>
<name>A0ABS8ZE15_9PSEU</name>
<organism evidence="2 3">
    <name type="scientific">Kibdelosporangium philippinense</name>
    <dbReference type="NCBI Taxonomy" id="211113"/>
    <lineage>
        <taxon>Bacteria</taxon>
        <taxon>Bacillati</taxon>
        <taxon>Actinomycetota</taxon>
        <taxon>Actinomycetes</taxon>
        <taxon>Pseudonocardiales</taxon>
        <taxon>Pseudonocardiaceae</taxon>
        <taxon>Kibdelosporangium</taxon>
    </lineage>
</organism>
<keyword evidence="1" id="KW-0812">Transmembrane</keyword>
<accession>A0ABS8ZE15</accession>
<feature type="transmembrane region" description="Helical" evidence="1">
    <location>
        <begin position="57"/>
        <end position="77"/>
    </location>
</feature>
<keyword evidence="1" id="KW-0472">Membrane</keyword>
<reference evidence="2 3" key="1">
    <citation type="submission" date="2021-12" db="EMBL/GenBank/DDBJ databases">
        <title>Genome sequence of Kibdelosporangium philippinense ATCC 49844.</title>
        <authorList>
            <person name="Fedorov E.A."/>
            <person name="Omeragic M."/>
            <person name="Shalygina K.F."/>
            <person name="Maclea K.S."/>
        </authorList>
    </citation>
    <scope>NUCLEOTIDE SEQUENCE [LARGE SCALE GENOMIC DNA]</scope>
    <source>
        <strain evidence="2 3">ATCC 49844</strain>
    </source>
</reference>
<evidence type="ECO:0000313" key="3">
    <source>
        <dbReference type="Proteomes" id="UP001521150"/>
    </source>
</evidence>
<evidence type="ECO:0008006" key="4">
    <source>
        <dbReference type="Google" id="ProtNLM"/>
    </source>
</evidence>
<comment type="caution">
    <text evidence="2">The sequence shown here is derived from an EMBL/GenBank/DDBJ whole genome shotgun (WGS) entry which is preliminary data.</text>
</comment>
<dbReference type="EMBL" id="JAJVCN010000002">
    <property type="protein sequence ID" value="MCE7006076.1"/>
    <property type="molecule type" value="Genomic_DNA"/>
</dbReference>
<keyword evidence="3" id="KW-1185">Reference proteome</keyword>
<protein>
    <recommendedName>
        <fullName evidence="4">Gram-positive cocci surface proteins LPxTG domain-containing protein</fullName>
    </recommendedName>
</protein>
<evidence type="ECO:0000313" key="2">
    <source>
        <dbReference type="EMBL" id="MCE7006076.1"/>
    </source>
</evidence>
<proteinExistence type="predicted"/>
<keyword evidence="1" id="KW-1133">Transmembrane helix</keyword>
<evidence type="ECO:0000256" key="1">
    <source>
        <dbReference type="SAM" id="Phobius"/>
    </source>
</evidence>
<gene>
    <name evidence="2" type="ORF">LWC34_25045</name>
</gene>
<dbReference type="RefSeq" id="WP_233727586.1">
    <property type="nucleotide sequence ID" value="NZ_JAJVCN010000002.1"/>
</dbReference>
<sequence>MPALRLTRCLPATAILGVGLALGTAEPAVAEPAPMAKVTARGEREMSADQAPATRELLLLVVAMGGLAIGAGGLVLVRRAQR</sequence>